<organism evidence="1 2">
    <name type="scientific">Paxillus rubicundulus Ve08.2h10</name>
    <dbReference type="NCBI Taxonomy" id="930991"/>
    <lineage>
        <taxon>Eukaryota</taxon>
        <taxon>Fungi</taxon>
        <taxon>Dikarya</taxon>
        <taxon>Basidiomycota</taxon>
        <taxon>Agaricomycotina</taxon>
        <taxon>Agaricomycetes</taxon>
        <taxon>Agaricomycetidae</taxon>
        <taxon>Boletales</taxon>
        <taxon>Paxilineae</taxon>
        <taxon>Paxillaceae</taxon>
        <taxon>Paxillus</taxon>
    </lineage>
</organism>
<protein>
    <submittedName>
        <fullName evidence="1">Unplaced genomic scaffold scaffold_3219, whole genome shotgun sequence</fullName>
    </submittedName>
</protein>
<dbReference type="InParanoid" id="A0A0D0CWR5"/>
<accession>A0A0D0CWR5</accession>
<name>A0A0D0CWR5_9AGAM</name>
<dbReference type="OrthoDB" id="2684738at2759"/>
<reference evidence="2" key="2">
    <citation type="submission" date="2015-01" db="EMBL/GenBank/DDBJ databases">
        <title>Evolutionary Origins and Diversification of the Mycorrhizal Mutualists.</title>
        <authorList>
            <consortium name="DOE Joint Genome Institute"/>
            <consortium name="Mycorrhizal Genomics Consortium"/>
            <person name="Kohler A."/>
            <person name="Kuo A."/>
            <person name="Nagy L.G."/>
            <person name="Floudas D."/>
            <person name="Copeland A."/>
            <person name="Barry K.W."/>
            <person name="Cichocki N."/>
            <person name="Veneault-Fourrey C."/>
            <person name="LaButti K."/>
            <person name="Lindquist E.A."/>
            <person name="Lipzen A."/>
            <person name="Lundell T."/>
            <person name="Morin E."/>
            <person name="Murat C."/>
            <person name="Riley R."/>
            <person name="Ohm R."/>
            <person name="Sun H."/>
            <person name="Tunlid A."/>
            <person name="Henrissat B."/>
            <person name="Grigoriev I.V."/>
            <person name="Hibbett D.S."/>
            <person name="Martin F."/>
        </authorList>
    </citation>
    <scope>NUCLEOTIDE SEQUENCE [LARGE SCALE GENOMIC DNA]</scope>
    <source>
        <strain evidence="2">Ve08.2h10</strain>
    </source>
</reference>
<reference evidence="1 2" key="1">
    <citation type="submission" date="2014-04" db="EMBL/GenBank/DDBJ databases">
        <authorList>
            <consortium name="DOE Joint Genome Institute"/>
            <person name="Kuo A."/>
            <person name="Kohler A."/>
            <person name="Jargeat P."/>
            <person name="Nagy L.G."/>
            <person name="Floudas D."/>
            <person name="Copeland A."/>
            <person name="Barry K.W."/>
            <person name="Cichocki N."/>
            <person name="Veneault-Fourrey C."/>
            <person name="LaButti K."/>
            <person name="Lindquist E.A."/>
            <person name="Lipzen A."/>
            <person name="Lundell T."/>
            <person name="Morin E."/>
            <person name="Murat C."/>
            <person name="Sun H."/>
            <person name="Tunlid A."/>
            <person name="Henrissat B."/>
            <person name="Grigoriev I.V."/>
            <person name="Hibbett D.S."/>
            <person name="Martin F."/>
            <person name="Nordberg H.P."/>
            <person name="Cantor M.N."/>
            <person name="Hua S.X."/>
        </authorList>
    </citation>
    <scope>NUCLEOTIDE SEQUENCE [LARGE SCALE GENOMIC DNA]</scope>
    <source>
        <strain evidence="1 2">Ve08.2h10</strain>
    </source>
</reference>
<evidence type="ECO:0000313" key="2">
    <source>
        <dbReference type="Proteomes" id="UP000054538"/>
    </source>
</evidence>
<evidence type="ECO:0000313" key="1">
    <source>
        <dbReference type="EMBL" id="KIK75536.1"/>
    </source>
</evidence>
<dbReference type="AlphaFoldDB" id="A0A0D0CWR5"/>
<dbReference type="EMBL" id="KN828041">
    <property type="protein sequence ID" value="KIK75536.1"/>
    <property type="molecule type" value="Genomic_DNA"/>
</dbReference>
<gene>
    <name evidence="1" type="ORF">PAXRUDRAFT_18913</name>
</gene>
<sequence>MPSTQYRFSFGLEYDMAPKHVLGQVLEASIPVPVKDLLAVLPDFRKQFHNMTMMNPHQ</sequence>
<dbReference type="Proteomes" id="UP000054538">
    <property type="component" value="Unassembled WGS sequence"/>
</dbReference>
<proteinExistence type="predicted"/>
<keyword evidence="2" id="KW-1185">Reference proteome</keyword>
<dbReference type="HOGENOM" id="CLU_2979755_0_0_1"/>